<organism evidence="3 4">
    <name type="scientific">Selenihalanaerobacter shriftii</name>
    <dbReference type="NCBI Taxonomy" id="142842"/>
    <lineage>
        <taxon>Bacteria</taxon>
        <taxon>Bacillati</taxon>
        <taxon>Bacillota</taxon>
        <taxon>Clostridia</taxon>
        <taxon>Halanaerobiales</taxon>
        <taxon>Halobacteroidaceae</taxon>
        <taxon>Selenihalanaerobacter</taxon>
    </lineage>
</organism>
<reference evidence="4" key="1">
    <citation type="submission" date="2017-02" db="EMBL/GenBank/DDBJ databases">
        <authorList>
            <person name="Varghese N."/>
            <person name="Submissions S."/>
        </authorList>
    </citation>
    <scope>NUCLEOTIDE SEQUENCE [LARGE SCALE GENOMIC DNA]</scope>
    <source>
        <strain evidence="4">ATCC BAA-73</strain>
    </source>
</reference>
<dbReference type="Pfam" id="PF13091">
    <property type="entry name" value="PLDc_2"/>
    <property type="match status" value="1"/>
</dbReference>
<dbReference type="PROSITE" id="PS50035">
    <property type="entry name" value="PLD"/>
    <property type="match status" value="1"/>
</dbReference>
<dbReference type="RefSeq" id="WP_078810250.1">
    <property type="nucleotide sequence ID" value="NZ_FUWM01000014.1"/>
</dbReference>
<evidence type="ECO:0000259" key="2">
    <source>
        <dbReference type="PROSITE" id="PS50035"/>
    </source>
</evidence>
<dbReference type="Gene3D" id="3.30.870.10">
    <property type="entry name" value="Endonuclease Chain A"/>
    <property type="match status" value="1"/>
</dbReference>
<dbReference type="STRING" id="142842.SAMN02745118_01792"/>
<gene>
    <name evidence="3" type="ORF">SAMN02745118_01792</name>
</gene>
<feature type="domain" description="PLD phosphodiesterase" evidence="2">
    <location>
        <begin position="80"/>
        <end position="107"/>
    </location>
</feature>
<dbReference type="InterPro" id="IPR025202">
    <property type="entry name" value="PLD-like_dom"/>
</dbReference>
<evidence type="ECO:0000313" key="3">
    <source>
        <dbReference type="EMBL" id="SJZ77878.1"/>
    </source>
</evidence>
<dbReference type="InterPro" id="IPR001736">
    <property type="entry name" value="PLipase_D/transphosphatidylase"/>
</dbReference>
<keyword evidence="1" id="KW-0175">Coiled coil</keyword>
<sequence>MPRINNIQEILRENLIKTREKIIIVSAFITKYGYEFVEEHLPDSVKEKIIIFRGRLDDFKRASSDFDFEAAIENGWEVYVNLDLHSKIYIFDDDRLIEGSSNLTKGGLVLNQESNSLKDFDDEDKVEVEKILSSSTKIDEDDLESILEIKNKFINNKGRDSIKLEKKWIEIFFDNRLREKIEIDEELIRREELFLNKRSKRLKQCLRKSSQALLIRLQEGIDIDAEYLIDLTVGPANFEDFYFNNSKYKYLPRMYKIGSSVFLENNDYELLSEFIAQLTSKEKQLLLEKMITVLDELYQQGIRVALDLEQIYYYGTRDEKKLKFMDFKKLDKEKKELEEEYKKSLANIFTQQENILEFSLGGSN</sequence>
<feature type="coiled-coil region" evidence="1">
    <location>
        <begin position="327"/>
        <end position="354"/>
    </location>
</feature>
<dbReference type="GO" id="GO:0006793">
    <property type="term" value="P:phosphorus metabolic process"/>
    <property type="evidence" value="ECO:0007669"/>
    <property type="project" value="UniProtKB-ARBA"/>
</dbReference>
<protein>
    <submittedName>
        <fullName evidence="3">PLD-like domain-containing protein</fullName>
    </submittedName>
</protein>
<evidence type="ECO:0000256" key="1">
    <source>
        <dbReference type="SAM" id="Coils"/>
    </source>
</evidence>
<proteinExistence type="predicted"/>
<dbReference type="AlphaFoldDB" id="A0A1T4NGL4"/>
<dbReference type="EMBL" id="FUWM01000014">
    <property type="protein sequence ID" value="SJZ77878.1"/>
    <property type="molecule type" value="Genomic_DNA"/>
</dbReference>
<dbReference type="Proteomes" id="UP000190625">
    <property type="component" value="Unassembled WGS sequence"/>
</dbReference>
<keyword evidence="4" id="KW-1185">Reference proteome</keyword>
<accession>A0A1T4NGL4</accession>
<evidence type="ECO:0000313" key="4">
    <source>
        <dbReference type="Proteomes" id="UP000190625"/>
    </source>
</evidence>
<dbReference type="OrthoDB" id="9802848at2"/>
<dbReference type="SUPFAM" id="SSF56024">
    <property type="entry name" value="Phospholipase D/nuclease"/>
    <property type="match status" value="1"/>
</dbReference>
<name>A0A1T4NGL4_9FIRM</name>
<dbReference type="GO" id="GO:0003824">
    <property type="term" value="F:catalytic activity"/>
    <property type="evidence" value="ECO:0007669"/>
    <property type="project" value="InterPro"/>
</dbReference>
<dbReference type="CDD" id="cd09117">
    <property type="entry name" value="PLDc_Bfil_DEXD_like"/>
    <property type="match status" value="1"/>
</dbReference>